<dbReference type="HAMAP" id="MF_00952">
    <property type="entry name" value="Topoisom_1_prok"/>
    <property type="match status" value="1"/>
</dbReference>
<dbReference type="SUPFAM" id="SSF56712">
    <property type="entry name" value="Prokaryotic type I DNA topoisomerase"/>
    <property type="match status" value="1"/>
</dbReference>
<feature type="region of interest" description="Interaction with DNA" evidence="12">
    <location>
        <begin position="201"/>
        <end position="206"/>
    </location>
</feature>
<comment type="catalytic activity">
    <reaction evidence="1 12">
        <text>ATP-independent breakage of single-stranded DNA, followed by passage and rejoining.</text>
        <dbReference type="EC" id="5.6.2.1"/>
    </reaction>
</comment>
<dbReference type="InterPro" id="IPR034149">
    <property type="entry name" value="TOPRIM_TopoI"/>
</dbReference>
<dbReference type="InterPro" id="IPR028612">
    <property type="entry name" value="Topoisom_1_IA"/>
</dbReference>
<accession>A0A2J8I4G0</accession>
<evidence type="ECO:0000259" key="13">
    <source>
        <dbReference type="PROSITE" id="PS50880"/>
    </source>
</evidence>
<keyword evidence="4" id="KW-0677">Repeat</keyword>
<feature type="site" description="Interaction with DNA" evidence="12">
    <location>
        <position position="181"/>
    </location>
</feature>
<dbReference type="Proteomes" id="UP000236449">
    <property type="component" value="Unassembled WGS sequence"/>
</dbReference>
<dbReference type="Pfam" id="PF21372">
    <property type="entry name" value="Zn_ribbon_bTOP1"/>
    <property type="match status" value="1"/>
</dbReference>
<dbReference type="InterPro" id="IPR013497">
    <property type="entry name" value="Topo_IA_cen"/>
</dbReference>
<evidence type="ECO:0000256" key="7">
    <source>
        <dbReference type="ARBA" id="ARBA00022842"/>
    </source>
</evidence>
<dbReference type="AlphaFoldDB" id="A0A2J8I4G0"/>
<dbReference type="SMART" id="SM00437">
    <property type="entry name" value="TOP1Ac"/>
    <property type="match status" value="1"/>
</dbReference>
<keyword evidence="8 12" id="KW-0799">Topoisomerase</keyword>
<dbReference type="Gene3D" id="2.70.20.10">
    <property type="entry name" value="Topoisomerase I, domain 3"/>
    <property type="match status" value="1"/>
</dbReference>
<evidence type="ECO:0000256" key="10">
    <source>
        <dbReference type="ARBA" id="ARBA00023235"/>
    </source>
</evidence>
<dbReference type="Pfam" id="PF01396">
    <property type="entry name" value="Zn_ribbon_Top1"/>
    <property type="match status" value="2"/>
</dbReference>
<evidence type="ECO:0000256" key="11">
    <source>
        <dbReference type="ARBA" id="ARBA00053060"/>
    </source>
</evidence>
<dbReference type="Pfam" id="PF01751">
    <property type="entry name" value="Toprim"/>
    <property type="match status" value="1"/>
</dbReference>
<organism evidence="15 16">
    <name type="scientific">Vibrio diazotrophicus</name>
    <dbReference type="NCBI Taxonomy" id="685"/>
    <lineage>
        <taxon>Bacteria</taxon>
        <taxon>Pseudomonadati</taxon>
        <taxon>Pseudomonadota</taxon>
        <taxon>Gammaproteobacteria</taxon>
        <taxon>Vibrionales</taxon>
        <taxon>Vibrionaceae</taxon>
        <taxon>Vibrio</taxon>
    </lineage>
</organism>
<dbReference type="CDD" id="cd03363">
    <property type="entry name" value="TOPRIM_TopoIA_TopoI"/>
    <property type="match status" value="1"/>
</dbReference>
<dbReference type="PRINTS" id="PR00417">
    <property type="entry name" value="PRTPISMRASEI"/>
</dbReference>
<evidence type="ECO:0000313" key="16">
    <source>
        <dbReference type="Proteomes" id="UP000236449"/>
    </source>
</evidence>
<dbReference type="Gene3D" id="1.10.290.10">
    <property type="entry name" value="Topoisomerase I, domain 4"/>
    <property type="match status" value="1"/>
</dbReference>
<evidence type="ECO:0000259" key="14">
    <source>
        <dbReference type="PROSITE" id="PS52039"/>
    </source>
</evidence>
<dbReference type="PANTHER" id="PTHR42785">
    <property type="entry name" value="DNA TOPOISOMERASE, TYPE IA, CORE"/>
    <property type="match status" value="1"/>
</dbReference>
<evidence type="ECO:0000256" key="6">
    <source>
        <dbReference type="ARBA" id="ARBA00022833"/>
    </source>
</evidence>
<keyword evidence="3" id="KW-0479">Metal-binding</keyword>
<dbReference type="Gene3D" id="2.20.25.10">
    <property type="match status" value="1"/>
</dbReference>
<evidence type="ECO:0000256" key="3">
    <source>
        <dbReference type="ARBA" id="ARBA00022723"/>
    </source>
</evidence>
<evidence type="ECO:0000256" key="8">
    <source>
        <dbReference type="ARBA" id="ARBA00023029"/>
    </source>
</evidence>
<sequence>MGKSLVIVESPAKAKTINKYLGKDFIVKSSVGHVRDLPTAGQSTATTAAKKAAAVSKNLSVEEKARLKKEKERSALIKKMGIDPYHGWEANYQILPGKEKVVAELQKLAKDADHVYLATDLDREGEAIAWHLREIIGGDEERYKRVVFNEITKNAIQQAFQKPGDLNMDGVNAQQARRFMDRVVGFMVSPLLWKKVARGLSAGRVQSVAVKLLVERERAIKAFIPEEFWDIHADTTTPAKEAFRLQVAQKDGEAFRPTNETDAMASVAALQKAVYEVCKREDRPTSSKASAPFITSTLQQAASTRLGYGVKKTMMLAQRLYEAGYITYMRTDSTNLSSEAVDAVREYISSEFGADYLPAKAKVYGSKEGAQEAHEAIRPSSVEVKADDLEGMEADAHKLYALIWNQFVACQMTDAKYDSTTVSVKAAEYTLKAKGRILKFDGWTRVQRPLGKNEDQILPAVKVGDKLSLEKLDPRQQFTKPPARYTEAALVKELEKRGIGRPSTYASIISTIQDRGYVKVDQRRFYAEKMGEIVTDRLDESFDDLMNYDFTARMEEKLDQIAVGETSWKEVLDSFFNDFSTDLEKAEQDEDHGGMKPNHIVETSILCPTCSRPMGIRTASTGVFLGCSGYALPPKERCKTTINLGDEEGIINVLEEDVETAALRAKKRCPICETAMDAYLIDDKRKLHVCGNNPNCDGYIVEQGEFKVKGYDGPVVECDKCGSDMVLKNGRFGKYMGCTNEECKNTRKILRNGEVAPPKEEPVHFPELPCENSDAYFVLRDGAAGLFFAASNFPKSRETRAPLVEELVKYKERLPEKFHYLATAPEKDPDGRPAVVRFSRKTKEHYVRTENDGKPSGWTALYIDGKWDITDKRKKS</sequence>
<dbReference type="PANTHER" id="PTHR42785:SF1">
    <property type="entry name" value="DNA TOPOISOMERASE"/>
    <property type="match status" value="1"/>
</dbReference>
<reference evidence="15 16" key="1">
    <citation type="submission" date="2018-01" db="EMBL/GenBank/DDBJ databases">
        <title>Draft genome sequences of six Vibrio diazotrophicus strains isolated from deep-sea sediments of the Baltic Sea.</title>
        <authorList>
            <person name="Castillo D."/>
            <person name="Vandieken V."/>
            <person name="Chiang O."/>
            <person name="Middelboe M."/>
        </authorList>
    </citation>
    <scope>NUCLEOTIDE SEQUENCE [LARGE SCALE GENOMIC DNA]</scope>
    <source>
        <strain evidence="15 16">60.27F</strain>
    </source>
</reference>
<keyword evidence="7" id="KW-0460">Magnesium</keyword>
<gene>
    <name evidence="12 15" type="primary">topA</name>
    <name evidence="15" type="ORF">C1N32_08305</name>
</gene>
<keyword evidence="6" id="KW-0862">Zinc</keyword>
<dbReference type="FunFam" id="1.10.290.10:FF:000002">
    <property type="entry name" value="DNA topoisomerase 1"/>
    <property type="match status" value="1"/>
</dbReference>
<evidence type="ECO:0000256" key="5">
    <source>
        <dbReference type="ARBA" id="ARBA00022771"/>
    </source>
</evidence>
<feature type="site" description="Interaction with DNA" evidence="12">
    <location>
        <position position="193"/>
    </location>
</feature>
<dbReference type="InterPro" id="IPR023406">
    <property type="entry name" value="Topo_IA_AS"/>
</dbReference>
<dbReference type="SMART" id="SM00493">
    <property type="entry name" value="TOPRIM"/>
    <property type="match status" value="1"/>
</dbReference>
<dbReference type="Pfam" id="PF08272">
    <property type="entry name" value="Zn_Ribbon_Topo"/>
    <property type="match status" value="2"/>
</dbReference>
<feature type="site" description="Interaction with DNA" evidence="12">
    <location>
        <position position="515"/>
    </location>
</feature>
<evidence type="ECO:0000256" key="2">
    <source>
        <dbReference type="ARBA" id="ARBA00009446"/>
    </source>
</evidence>
<dbReference type="InterPro" id="IPR013498">
    <property type="entry name" value="Topo_IA_Znf"/>
</dbReference>
<comment type="similarity">
    <text evidence="2 12">Belongs to the type IA topoisomerase family.</text>
</comment>
<dbReference type="GO" id="GO:0003677">
    <property type="term" value="F:DNA binding"/>
    <property type="evidence" value="ECO:0007669"/>
    <property type="project" value="UniProtKB-KW"/>
</dbReference>
<evidence type="ECO:0000256" key="12">
    <source>
        <dbReference type="HAMAP-Rule" id="MF_00952"/>
    </source>
</evidence>
<dbReference type="GO" id="GO:0006265">
    <property type="term" value="P:DNA topological change"/>
    <property type="evidence" value="ECO:0007669"/>
    <property type="project" value="UniProtKB-UniRule"/>
</dbReference>
<evidence type="ECO:0000313" key="15">
    <source>
        <dbReference type="EMBL" id="PNI05374.1"/>
    </source>
</evidence>
<evidence type="ECO:0000256" key="9">
    <source>
        <dbReference type="ARBA" id="ARBA00023125"/>
    </source>
</evidence>
<dbReference type="SMART" id="SM00436">
    <property type="entry name" value="TOP1Bc"/>
    <property type="match status" value="1"/>
</dbReference>
<dbReference type="Gene3D" id="1.10.460.10">
    <property type="entry name" value="Topoisomerase I, domain 2"/>
    <property type="match status" value="1"/>
</dbReference>
<dbReference type="InterPro" id="IPR049330">
    <property type="entry name" value="TOP1_Znf"/>
</dbReference>
<dbReference type="FunFam" id="3.30.65.10:FF:000002">
    <property type="entry name" value="DNA topoisomerase 1"/>
    <property type="match status" value="1"/>
</dbReference>
<dbReference type="GO" id="GO:0005694">
    <property type="term" value="C:chromosome"/>
    <property type="evidence" value="ECO:0007669"/>
    <property type="project" value="InterPro"/>
</dbReference>
<feature type="site" description="Interaction with DNA" evidence="12">
    <location>
        <position position="33"/>
    </location>
</feature>
<dbReference type="InterPro" id="IPR006171">
    <property type="entry name" value="TOPRIM_dom"/>
</dbReference>
<dbReference type="InterPro" id="IPR013263">
    <property type="entry name" value="TopoI_Znr_bac"/>
</dbReference>
<feature type="domain" description="Topo IA-type catalytic" evidence="14">
    <location>
        <begin position="167"/>
        <end position="583"/>
    </location>
</feature>
<dbReference type="InterPro" id="IPR003601">
    <property type="entry name" value="Topo_IA_2"/>
</dbReference>
<keyword evidence="5" id="KW-0863">Zinc-finger</keyword>
<proteinExistence type="inferred from homology"/>
<dbReference type="InterPro" id="IPR000380">
    <property type="entry name" value="Topo_IA"/>
</dbReference>
<dbReference type="InterPro" id="IPR013826">
    <property type="entry name" value="Topo_IA_cen_sub3"/>
</dbReference>
<dbReference type="OrthoDB" id="9804262at2"/>
<comment type="subunit">
    <text evidence="12">Monomer.</text>
</comment>
<dbReference type="GO" id="GO:0003917">
    <property type="term" value="F:DNA topoisomerase type I (single strand cut, ATP-independent) activity"/>
    <property type="evidence" value="ECO:0007669"/>
    <property type="project" value="UniProtKB-UniRule"/>
</dbReference>
<dbReference type="GO" id="GO:0008270">
    <property type="term" value="F:zinc ion binding"/>
    <property type="evidence" value="ECO:0007669"/>
    <property type="project" value="UniProtKB-KW"/>
</dbReference>
<evidence type="ECO:0000256" key="4">
    <source>
        <dbReference type="ARBA" id="ARBA00022737"/>
    </source>
</evidence>
<feature type="site" description="Interaction with DNA" evidence="12">
    <location>
        <position position="330"/>
    </location>
</feature>
<feature type="site" description="Interaction with DNA" evidence="12">
    <location>
        <position position="177"/>
    </location>
</feature>
<feature type="site" description="Interaction with DNA" evidence="12">
    <location>
        <position position="178"/>
    </location>
</feature>
<dbReference type="NCBIfam" id="TIGR01051">
    <property type="entry name" value="topA_bact"/>
    <property type="match status" value="1"/>
</dbReference>
<comment type="caution">
    <text evidence="15">The sequence shown here is derived from an EMBL/GenBank/DDBJ whole genome shotgun (WGS) entry which is preliminary data.</text>
</comment>
<dbReference type="InterPro" id="IPR013825">
    <property type="entry name" value="Topo_IA_cen_sub2"/>
</dbReference>
<dbReference type="PROSITE" id="PS50880">
    <property type="entry name" value="TOPRIM"/>
    <property type="match status" value="1"/>
</dbReference>
<dbReference type="Gene3D" id="3.30.65.10">
    <property type="entry name" value="Bacterial Topoisomerase I, domain 1"/>
    <property type="match status" value="3"/>
</dbReference>
<dbReference type="InterPro" id="IPR005733">
    <property type="entry name" value="TopoI_bac-type"/>
</dbReference>
<dbReference type="EC" id="5.6.2.1" evidence="12"/>
<evidence type="ECO:0000256" key="1">
    <source>
        <dbReference type="ARBA" id="ARBA00000213"/>
    </source>
</evidence>
<dbReference type="RefSeq" id="WP_102952987.1">
    <property type="nucleotide sequence ID" value="NZ_JAPWHJ010000003.1"/>
</dbReference>
<dbReference type="PROSITE" id="PS52039">
    <property type="entry name" value="TOPO_IA_2"/>
    <property type="match status" value="1"/>
</dbReference>
<keyword evidence="10 12" id="KW-0413">Isomerase</keyword>
<dbReference type="SUPFAM" id="SSF57783">
    <property type="entry name" value="Zinc beta-ribbon"/>
    <property type="match status" value="3"/>
</dbReference>
<comment type="function">
    <text evidence="11 12">Releases the supercoiling and torsional tension of DNA, which is introduced during the DNA replication and transcription, by transiently cleaving and rejoining one strand of the DNA duplex. Introduces a single-strand break via transesterification at a target site in duplex DNA. The scissile phosphodiester is attacked by the catalytic tyrosine of the enzyme, resulting in the formation of a DNA-(5'-phosphotyrosyl)-enzyme intermediate and the expulsion of a 3'-OH DNA strand. The free DNA strand then undergoes passage around the unbroken strand, thus removing DNA supercoils. Finally, in the religation step, the DNA 3'-OH attacks the covalent intermediate to expel the active-site tyrosine and restore the DNA phosphodiester backbone.</text>
</comment>
<dbReference type="CDD" id="cd00186">
    <property type="entry name" value="TOP1Ac"/>
    <property type="match status" value="1"/>
</dbReference>
<dbReference type="InterPro" id="IPR013824">
    <property type="entry name" value="Topo_IA_cen_sub1"/>
</dbReference>
<keyword evidence="9 12" id="KW-0238">DNA-binding</keyword>
<comment type="caution">
    <text evidence="12">Lacks conserved residue(s) required for the propagation of feature annotation.</text>
</comment>
<feature type="domain" description="Toprim" evidence="13">
    <location>
        <begin position="3"/>
        <end position="151"/>
    </location>
</feature>
<feature type="active site" description="O-(5'-phospho-DNA)-tyrosine intermediate" evidence="12">
    <location>
        <position position="328"/>
    </location>
</feature>
<dbReference type="EMBL" id="POSK01000004">
    <property type="protein sequence ID" value="PNI05374.1"/>
    <property type="molecule type" value="Genomic_DNA"/>
</dbReference>
<dbReference type="PROSITE" id="PS00396">
    <property type="entry name" value="TOPO_IA_1"/>
    <property type="match status" value="1"/>
</dbReference>
<dbReference type="FunFam" id="3.40.50.140:FF:000001">
    <property type="entry name" value="DNA topoisomerase 1"/>
    <property type="match status" value="1"/>
</dbReference>
<dbReference type="InterPro" id="IPR023405">
    <property type="entry name" value="Topo_IA_core_domain"/>
</dbReference>
<name>A0A2J8I4G0_VIBDI</name>
<dbReference type="Gene3D" id="3.40.50.140">
    <property type="match status" value="1"/>
</dbReference>
<dbReference type="Pfam" id="PF01131">
    <property type="entry name" value="Topoisom_bac"/>
    <property type="match status" value="1"/>
</dbReference>
<protein>
    <recommendedName>
        <fullName evidence="12">DNA topoisomerase 1</fullName>
        <ecNumber evidence="12">5.6.2.1</ecNumber>
    </recommendedName>
    <alternativeName>
        <fullName evidence="12">DNA topoisomerase I</fullName>
    </alternativeName>
</protein>
<dbReference type="InterPro" id="IPR003602">
    <property type="entry name" value="Topo_IA_DNA-bd_dom"/>
</dbReference>